<organism evidence="1">
    <name type="scientific">Oryza glumipatula</name>
    <dbReference type="NCBI Taxonomy" id="40148"/>
    <lineage>
        <taxon>Eukaryota</taxon>
        <taxon>Viridiplantae</taxon>
        <taxon>Streptophyta</taxon>
        <taxon>Embryophyta</taxon>
        <taxon>Tracheophyta</taxon>
        <taxon>Spermatophyta</taxon>
        <taxon>Magnoliopsida</taxon>
        <taxon>Liliopsida</taxon>
        <taxon>Poales</taxon>
        <taxon>Poaceae</taxon>
        <taxon>BOP clade</taxon>
        <taxon>Oryzoideae</taxon>
        <taxon>Oryzeae</taxon>
        <taxon>Oryzinae</taxon>
        <taxon>Oryza</taxon>
    </lineage>
</organism>
<dbReference type="AlphaFoldDB" id="A0A0E0B0Q6"/>
<name>A0A0E0B0Q6_9ORYZ</name>
<dbReference type="EnsemblPlants" id="OGLUM09G04280.1">
    <property type="protein sequence ID" value="OGLUM09G04280.1"/>
    <property type="gene ID" value="OGLUM09G04280"/>
</dbReference>
<dbReference type="Gramene" id="OGLUM09G04280.1">
    <property type="protein sequence ID" value="OGLUM09G04280.1"/>
    <property type="gene ID" value="OGLUM09G04280"/>
</dbReference>
<proteinExistence type="predicted"/>
<dbReference type="Proteomes" id="UP000026961">
    <property type="component" value="Chromosome 9"/>
</dbReference>
<evidence type="ECO:0000313" key="1">
    <source>
        <dbReference type="EnsemblPlants" id="OGLUM09G04280.1"/>
    </source>
</evidence>
<sequence length="68" mass="7275">MESTFGEMVLVAVREEDVPAMRLRGSCIMVGCRSDDVVLETGGSGLASGGAPMRQNLRLAEVVQLLEH</sequence>
<protein>
    <submittedName>
        <fullName evidence="1">Uncharacterized protein</fullName>
    </submittedName>
</protein>
<dbReference type="HOGENOM" id="CLU_187954_0_0_1"/>
<reference evidence="1" key="2">
    <citation type="submission" date="2018-05" db="EMBL/GenBank/DDBJ databases">
        <title>OgluRS3 (Oryza glumaepatula Reference Sequence Version 3).</title>
        <authorList>
            <person name="Zhang J."/>
            <person name="Kudrna D."/>
            <person name="Lee S."/>
            <person name="Talag J."/>
            <person name="Welchert J."/>
            <person name="Wing R.A."/>
        </authorList>
    </citation>
    <scope>NUCLEOTIDE SEQUENCE [LARGE SCALE GENOMIC DNA]</scope>
</reference>
<accession>A0A0E0B0Q6</accession>
<evidence type="ECO:0000313" key="2">
    <source>
        <dbReference type="Proteomes" id="UP000026961"/>
    </source>
</evidence>
<reference evidence="1" key="1">
    <citation type="submission" date="2015-04" db="UniProtKB">
        <authorList>
            <consortium name="EnsemblPlants"/>
        </authorList>
    </citation>
    <scope>IDENTIFICATION</scope>
</reference>
<keyword evidence="2" id="KW-1185">Reference proteome</keyword>